<dbReference type="OrthoDB" id="29098at2759"/>
<dbReference type="Pfam" id="PF17745">
    <property type="entry name" value="Ydr279_N"/>
    <property type="match status" value="1"/>
</dbReference>
<dbReference type="EMBL" id="GDQN01011483">
    <property type="protein sequence ID" value="JAT79571.1"/>
    <property type="molecule type" value="Transcribed_RNA"/>
</dbReference>
<feature type="domain" description="Rnh202 triple barrel" evidence="10">
    <location>
        <begin position="38"/>
        <end position="98"/>
    </location>
</feature>
<evidence type="ECO:0000259" key="9">
    <source>
        <dbReference type="Pfam" id="PF09468"/>
    </source>
</evidence>
<feature type="compositionally biased region" description="Basic and acidic residues" evidence="8">
    <location>
        <begin position="279"/>
        <end position="293"/>
    </location>
</feature>
<comment type="similarity">
    <text evidence="2">Belongs to the RNase H2 subunit B family.</text>
</comment>
<dbReference type="PANTHER" id="PTHR13383">
    <property type="entry name" value="RIBONUCLEASE H2 SUBUNIT B"/>
    <property type="match status" value="1"/>
</dbReference>
<dbReference type="AlphaFoldDB" id="A0A1E1VY17"/>
<evidence type="ECO:0000259" key="10">
    <source>
        <dbReference type="Pfam" id="PF17745"/>
    </source>
</evidence>
<evidence type="ECO:0000256" key="6">
    <source>
        <dbReference type="ARBA" id="ARBA00024778"/>
    </source>
</evidence>
<keyword evidence="5" id="KW-0539">Nucleus</keyword>
<comment type="subunit">
    <text evidence="3">The RNase H2 complex is a heterotrimer composed of the catalytic subunit RNASEH2A and the non-catalytic subunits RNASEH2B and RNASEH2C.</text>
</comment>
<dbReference type="InterPro" id="IPR019024">
    <property type="entry name" value="RNase_H2_suB_wHTH"/>
</dbReference>
<comment type="function">
    <text evidence="6">Non catalytic subunit of RNase H2, an endonuclease that specifically degrades the RNA of RNA:DNA hybrids. Participates in DNA replication, possibly by mediating the removal of lagging-strand Okazaki fragment RNA primers during DNA replication. Mediates the excision of single ribonucleotides from DNA:RNA duplexes.</text>
</comment>
<dbReference type="GO" id="GO:0005654">
    <property type="term" value="C:nucleoplasm"/>
    <property type="evidence" value="ECO:0007669"/>
    <property type="project" value="TreeGrafter"/>
</dbReference>
<evidence type="ECO:0000256" key="3">
    <source>
        <dbReference type="ARBA" id="ARBA00011277"/>
    </source>
</evidence>
<dbReference type="CDD" id="cd09270">
    <property type="entry name" value="RNase_H2-B"/>
    <property type="match status" value="1"/>
</dbReference>
<evidence type="ECO:0000256" key="4">
    <source>
        <dbReference type="ARBA" id="ARBA00019062"/>
    </source>
</evidence>
<sequence length="310" mass="34922">MTSRSKKQSITPVESTAITKKRVENSWILLLKESLFENDNFSIITIPHPADGRPAKYCLDNINKKIYEIVTFSEPHRSWFIGETVKSDGGLQMVTPVNPLFIVLPLLKAQCTNRAIPLEGLLSEKGYDKIVDFVSNMEQVADLKGPADLQAYKYNEEKTLKWLEERVCRLAKVLREKNIHVTSGAVSATFVASNLNNDNVDDEFYLKYAHGLVSEYLQEDLADLLEKRFDFKPDLVETVGKKRKSEASDLSNTNKKIKQEPSGDESIENILNTSNGFSEVKKQKPLTAKEKARQKAASGTKTISAFFAKK</sequence>
<protein>
    <recommendedName>
        <fullName evidence="4">Ribonuclease H2 subunit B</fullName>
    </recommendedName>
    <alternativeName>
        <fullName evidence="7">Ribonuclease HI subunit B</fullName>
    </alternativeName>
</protein>
<dbReference type="InterPro" id="IPR040456">
    <property type="entry name" value="RNase_H2_suB"/>
</dbReference>
<name>A0A1E1VY17_PECGO</name>
<dbReference type="PANTHER" id="PTHR13383:SF11">
    <property type="entry name" value="RIBONUCLEASE H2 SUBUNIT B"/>
    <property type="match status" value="1"/>
</dbReference>
<evidence type="ECO:0000256" key="7">
    <source>
        <dbReference type="ARBA" id="ARBA00033464"/>
    </source>
</evidence>
<gene>
    <name evidence="11" type="ORF">g.19090</name>
</gene>
<dbReference type="Gene3D" id="2.20.25.530">
    <property type="match status" value="1"/>
</dbReference>
<evidence type="ECO:0000313" key="11">
    <source>
        <dbReference type="EMBL" id="JAT79571.1"/>
    </source>
</evidence>
<proteinExistence type="inferred from homology"/>
<accession>A0A1E1VY17</accession>
<dbReference type="InterPro" id="IPR041195">
    <property type="entry name" value="Rnh202_N"/>
</dbReference>
<evidence type="ECO:0000256" key="1">
    <source>
        <dbReference type="ARBA" id="ARBA00004123"/>
    </source>
</evidence>
<dbReference type="GO" id="GO:0032299">
    <property type="term" value="C:ribonuclease H2 complex"/>
    <property type="evidence" value="ECO:0007669"/>
    <property type="project" value="InterPro"/>
</dbReference>
<dbReference type="Gene3D" id="1.10.20.120">
    <property type="match status" value="1"/>
</dbReference>
<evidence type="ECO:0000256" key="8">
    <source>
        <dbReference type="SAM" id="MobiDB-lite"/>
    </source>
</evidence>
<feature type="region of interest" description="Disordered" evidence="8">
    <location>
        <begin position="242"/>
        <end position="299"/>
    </location>
</feature>
<dbReference type="GO" id="GO:0006401">
    <property type="term" value="P:RNA catabolic process"/>
    <property type="evidence" value="ECO:0007669"/>
    <property type="project" value="TreeGrafter"/>
</dbReference>
<dbReference type="FunFam" id="1.10.20.120:FF:000002">
    <property type="entry name" value="Ribonuclease H2 subunit B"/>
    <property type="match status" value="1"/>
</dbReference>
<dbReference type="Pfam" id="PF09468">
    <property type="entry name" value="RNase_H2-Ydr279"/>
    <property type="match status" value="1"/>
</dbReference>
<organism evidence="11">
    <name type="scientific">Pectinophora gossypiella</name>
    <name type="common">Cotton pink bollworm</name>
    <name type="synonym">Depressaria gossypiella</name>
    <dbReference type="NCBI Taxonomy" id="13191"/>
    <lineage>
        <taxon>Eukaryota</taxon>
        <taxon>Metazoa</taxon>
        <taxon>Ecdysozoa</taxon>
        <taxon>Arthropoda</taxon>
        <taxon>Hexapoda</taxon>
        <taxon>Insecta</taxon>
        <taxon>Pterygota</taxon>
        <taxon>Neoptera</taxon>
        <taxon>Endopterygota</taxon>
        <taxon>Lepidoptera</taxon>
        <taxon>Glossata</taxon>
        <taxon>Ditrysia</taxon>
        <taxon>Gelechioidea</taxon>
        <taxon>Gelechiidae</taxon>
        <taxon>Apatetrinae</taxon>
        <taxon>Pectinophora</taxon>
    </lineage>
</organism>
<comment type="subcellular location">
    <subcellularLocation>
        <location evidence="1">Nucleus</location>
    </subcellularLocation>
</comment>
<feature type="domain" description="Ribonuclease H2 subunit B wHTH" evidence="9">
    <location>
        <begin position="129"/>
        <end position="225"/>
    </location>
</feature>
<evidence type="ECO:0000256" key="5">
    <source>
        <dbReference type="ARBA" id="ARBA00023242"/>
    </source>
</evidence>
<reference evidence="11" key="1">
    <citation type="submission" date="2015-09" db="EMBL/GenBank/DDBJ databases">
        <title>De novo assembly of Pectinophora gossypiella (Pink Bollworm) gut transcriptome.</title>
        <authorList>
            <person name="Tassone E.E."/>
        </authorList>
    </citation>
    <scope>NUCLEOTIDE SEQUENCE</scope>
</reference>
<evidence type="ECO:0000256" key="2">
    <source>
        <dbReference type="ARBA" id="ARBA00009823"/>
    </source>
</evidence>